<evidence type="ECO:0000313" key="2">
    <source>
        <dbReference type="Proteomes" id="UP000295504"/>
    </source>
</evidence>
<gene>
    <name evidence="1" type="ORF">EDD79_1001199</name>
</gene>
<keyword evidence="2" id="KW-1185">Reference proteome</keyword>
<proteinExistence type="predicted"/>
<dbReference type="AlphaFoldDB" id="A0A4R2TVT5"/>
<comment type="caution">
    <text evidence="1">The sequence shown here is derived from an EMBL/GenBank/DDBJ whole genome shotgun (WGS) entry which is preliminary data.</text>
</comment>
<organism evidence="1 2">
    <name type="scientific">Serpentinicella alkaliphila</name>
    <dbReference type="NCBI Taxonomy" id="1734049"/>
    <lineage>
        <taxon>Bacteria</taxon>
        <taxon>Bacillati</taxon>
        <taxon>Bacillota</taxon>
        <taxon>Clostridia</taxon>
        <taxon>Peptostreptococcales</taxon>
        <taxon>Natronincolaceae</taxon>
        <taxon>Serpentinicella</taxon>
    </lineage>
</organism>
<reference evidence="1 2" key="1">
    <citation type="submission" date="2019-03" db="EMBL/GenBank/DDBJ databases">
        <title>Genomic Encyclopedia of Type Strains, Phase IV (KMG-IV): sequencing the most valuable type-strain genomes for metagenomic binning, comparative biology and taxonomic classification.</title>
        <authorList>
            <person name="Goeker M."/>
        </authorList>
    </citation>
    <scope>NUCLEOTIDE SEQUENCE [LARGE SCALE GENOMIC DNA]</scope>
    <source>
        <strain evidence="1 2">DSM 100013</strain>
    </source>
</reference>
<protein>
    <submittedName>
        <fullName evidence="1">Uncharacterized protein</fullName>
    </submittedName>
</protein>
<dbReference type="EMBL" id="SLYC01000001">
    <property type="protein sequence ID" value="TCQ08110.1"/>
    <property type="molecule type" value="Genomic_DNA"/>
</dbReference>
<dbReference type="Proteomes" id="UP000295504">
    <property type="component" value="Unassembled WGS sequence"/>
</dbReference>
<accession>A0A4R2TVT5</accession>
<evidence type="ECO:0000313" key="1">
    <source>
        <dbReference type="EMBL" id="TCQ08110.1"/>
    </source>
</evidence>
<sequence>MPTLVHFRSVPATAISFLQTLLSPKAPLPTACLHISKVAGFLLNHRLRNMPRKLKNPPSHREDSILTIYKLNSSEVKSDIIKLNYSYKVKILEILCTEIHLYILKCKPWYKIYSQQAIYLKNIIHYKFL</sequence>
<name>A0A4R2TVT5_9FIRM</name>